<dbReference type="CDD" id="cd03812">
    <property type="entry name" value="GT4_CapH-like"/>
    <property type="match status" value="1"/>
</dbReference>
<organism evidence="2 3">
    <name type="scientific">Aquimarina atlantica</name>
    <dbReference type="NCBI Taxonomy" id="1317122"/>
    <lineage>
        <taxon>Bacteria</taxon>
        <taxon>Pseudomonadati</taxon>
        <taxon>Bacteroidota</taxon>
        <taxon>Flavobacteriia</taxon>
        <taxon>Flavobacteriales</taxon>
        <taxon>Flavobacteriaceae</taxon>
        <taxon>Aquimarina</taxon>
    </lineage>
</organism>
<dbReference type="STRING" id="1317122.ATO12_00645"/>
<keyword evidence="2" id="KW-0808">Transferase</keyword>
<dbReference type="PANTHER" id="PTHR45947">
    <property type="entry name" value="SULFOQUINOVOSYL TRANSFERASE SQD2"/>
    <property type="match status" value="1"/>
</dbReference>
<dbReference type="Proteomes" id="UP000023541">
    <property type="component" value="Unassembled WGS sequence"/>
</dbReference>
<sequence length="380" mass="44227">MATTRVLQVFTVMNRGGAESMIMNYYRSIDRNKVQFDFLVHRKERAAFDDEIESLGGKIYRMNPISPFFPGAYYKELRIFFKEHKEYTIVHSHLNTFSCFPLKVAKEFNIPCRIAHAHIAIEPIRLKDVLSNSESLKETFKKLVKFQLKKKIHNYSTHSFSCGEKAGKWLFKEKTAFTIMNNAIDAKAFAYDSIVSDTYKKEHDLENKLIIGHVGRFTSQKNHSYILKIFNQLVQKKEDSVLVFIGDGPLRTKIEEEAKSLSIDDKIRFLGVRTDIPQLYQMLDIFVFPSFYEGLPVTLIEAQAAGLKVFASDRITREVHLTKDIEFLPITISPEVWADKILEKVSEEKTNNYEMVKNKGYDIQKNTEIFQDFYLKQTHK</sequence>
<evidence type="ECO:0000313" key="3">
    <source>
        <dbReference type="Proteomes" id="UP000023541"/>
    </source>
</evidence>
<reference evidence="2 3" key="1">
    <citation type="submission" date="2014-04" db="EMBL/GenBank/DDBJ databases">
        <title>Aquimarina sp. 22II-S11-z7 Genome Sequencing.</title>
        <authorList>
            <person name="Lai Q."/>
        </authorList>
    </citation>
    <scope>NUCLEOTIDE SEQUENCE [LARGE SCALE GENOMIC DNA]</scope>
    <source>
        <strain evidence="2 3">22II-S11-z7</strain>
    </source>
</reference>
<dbReference type="AlphaFoldDB" id="A0A023BZ05"/>
<dbReference type="PANTHER" id="PTHR45947:SF3">
    <property type="entry name" value="SULFOQUINOVOSYL TRANSFERASE SQD2"/>
    <property type="match status" value="1"/>
</dbReference>
<dbReference type="SUPFAM" id="SSF53756">
    <property type="entry name" value="UDP-Glycosyltransferase/glycogen phosphorylase"/>
    <property type="match status" value="1"/>
</dbReference>
<feature type="domain" description="Glycosyl transferase family 1" evidence="1">
    <location>
        <begin position="197"/>
        <end position="352"/>
    </location>
</feature>
<evidence type="ECO:0000259" key="1">
    <source>
        <dbReference type="Pfam" id="PF00534"/>
    </source>
</evidence>
<gene>
    <name evidence="2" type="ORF">ATO12_00645</name>
</gene>
<proteinExistence type="predicted"/>
<dbReference type="RefSeq" id="WP_034237696.1">
    <property type="nucleotide sequence ID" value="NZ_AQRA01000001.1"/>
</dbReference>
<dbReference type="Pfam" id="PF00534">
    <property type="entry name" value="Glycos_transf_1"/>
    <property type="match status" value="1"/>
</dbReference>
<dbReference type="GO" id="GO:0016757">
    <property type="term" value="F:glycosyltransferase activity"/>
    <property type="evidence" value="ECO:0007669"/>
    <property type="project" value="InterPro"/>
</dbReference>
<evidence type="ECO:0000313" key="2">
    <source>
        <dbReference type="EMBL" id="EZH75317.1"/>
    </source>
</evidence>
<name>A0A023BZ05_9FLAO</name>
<dbReference type="InterPro" id="IPR001296">
    <property type="entry name" value="Glyco_trans_1"/>
</dbReference>
<dbReference type="OrthoDB" id="7560678at2"/>
<dbReference type="EMBL" id="AQRA01000001">
    <property type="protein sequence ID" value="EZH75317.1"/>
    <property type="molecule type" value="Genomic_DNA"/>
</dbReference>
<dbReference type="eggNOG" id="COG0438">
    <property type="taxonomic scope" value="Bacteria"/>
</dbReference>
<keyword evidence="3" id="KW-1185">Reference proteome</keyword>
<dbReference type="InterPro" id="IPR050194">
    <property type="entry name" value="Glycosyltransferase_grp1"/>
</dbReference>
<dbReference type="Gene3D" id="3.40.50.2000">
    <property type="entry name" value="Glycogen Phosphorylase B"/>
    <property type="match status" value="2"/>
</dbReference>
<accession>A0A023BZ05</accession>
<comment type="caution">
    <text evidence="2">The sequence shown here is derived from an EMBL/GenBank/DDBJ whole genome shotgun (WGS) entry which is preliminary data.</text>
</comment>
<protein>
    <submittedName>
        <fullName evidence="2">Glycosyl transferase family 1</fullName>
    </submittedName>
</protein>